<organism evidence="2 3">
    <name type="scientific">Faecousia intestinalis</name>
    <dbReference type="NCBI Taxonomy" id="3133167"/>
    <lineage>
        <taxon>Bacteria</taxon>
        <taxon>Bacillati</taxon>
        <taxon>Bacillota</taxon>
        <taxon>Clostridia</taxon>
        <taxon>Eubacteriales</taxon>
        <taxon>Oscillospiraceae</taxon>
        <taxon>Faecousia</taxon>
    </lineage>
</organism>
<dbReference type="PANTHER" id="PTHR37826">
    <property type="entry name" value="FLOTILLIN BAND_7_5 DOMAIN PROTEIN"/>
    <property type="match status" value="1"/>
</dbReference>
<protein>
    <recommendedName>
        <fullName evidence="4">DNA-directed RNA polymerase subunit P</fullName>
    </recommendedName>
</protein>
<dbReference type="EMBL" id="JBBMFF010000094">
    <property type="protein sequence ID" value="MEQ2509965.1"/>
    <property type="molecule type" value="Genomic_DNA"/>
</dbReference>
<reference evidence="2 3" key="1">
    <citation type="submission" date="2024-03" db="EMBL/GenBank/DDBJ databases">
        <title>Human intestinal bacterial collection.</title>
        <authorList>
            <person name="Pauvert C."/>
            <person name="Hitch T.C.A."/>
            <person name="Clavel T."/>
        </authorList>
    </citation>
    <scope>NUCLEOTIDE SEQUENCE [LARGE SCALE GENOMIC DNA]</scope>
    <source>
        <strain evidence="2 3">CLA-AA-H192</strain>
    </source>
</reference>
<evidence type="ECO:0000313" key="2">
    <source>
        <dbReference type="EMBL" id="MEQ2509965.1"/>
    </source>
</evidence>
<dbReference type="Gene3D" id="2.20.28.30">
    <property type="entry name" value="RNA polymerase ii, chain L"/>
    <property type="match status" value="2"/>
</dbReference>
<evidence type="ECO:0000256" key="1">
    <source>
        <dbReference type="SAM" id="Phobius"/>
    </source>
</evidence>
<keyword evidence="1" id="KW-0472">Membrane</keyword>
<dbReference type="Proteomes" id="UP001491552">
    <property type="component" value="Unassembled WGS sequence"/>
</dbReference>
<dbReference type="RefSeq" id="WP_349134673.1">
    <property type="nucleotide sequence ID" value="NZ_JBBMFF010000094.1"/>
</dbReference>
<keyword evidence="1" id="KW-1133">Transmembrane helix</keyword>
<proteinExistence type="predicted"/>
<gene>
    <name evidence="2" type="ORF">WMO66_01655</name>
</gene>
<keyword evidence="3" id="KW-1185">Reference proteome</keyword>
<keyword evidence="1" id="KW-0812">Transmembrane</keyword>
<feature type="transmembrane region" description="Helical" evidence="1">
    <location>
        <begin position="335"/>
        <end position="357"/>
    </location>
</feature>
<evidence type="ECO:0008006" key="4">
    <source>
        <dbReference type="Google" id="ProtNLM"/>
    </source>
</evidence>
<evidence type="ECO:0000313" key="3">
    <source>
        <dbReference type="Proteomes" id="UP001491552"/>
    </source>
</evidence>
<comment type="caution">
    <text evidence="2">The sequence shown here is derived from an EMBL/GenBank/DDBJ whole genome shotgun (WGS) entry which is preliminary data.</text>
</comment>
<name>A0ABV1G3J0_9FIRM</name>
<sequence length="358" mass="40074">MAETIQYKCPCCGGRLEFDSGLQKMKCPYCDTTFDVETLEGYDDALKQDAADDMHWDAAQQPWDDVQMGVYTCKSCGGELVCDESTAATACPFCGNPIVLTGRLSGDLKPDYVIPFKLDKKAAEAALRNHMKGKRLLPNLFRSENRISEVKGVYVPFWLFDADADAHIRYHATRIRTWSDRDYDYTETQHYAILRSGDLSFTHVPVDGSSRMPNDLMESIEPFDFSSAVDFQTAYLSGYLADRYDVNADDSIGRANERVKKSTESVFASTVVGYHTVVPESTSVRLANGRVHYALYPVWLLNTVWNGKTFSFAMNGQTGKFVGDLPVDKGKKWRWFGLVSGIAAAAAYGLVCLWQLLH</sequence>
<dbReference type="PANTHER" id="PTHR37826:SF3">
    <property type="entry name" value="J DOMAIN-CONTAINING PROTEIN"/>
    <property type="match status" value="1"/>
</dbReference>
<accession>A0ABV1G3J0</accession>